<protein>
    <submittedName>
        <fullName evidence="3">HDIG domain-containing protein</fullName>
    </submittedName>
</protein>
<evidence type="ECO:0000256" key="1">
    <source>
        <dbReference type="SAM" id="Phobius"/>
    </source>
</evidence>
<dbReference type="PANTHER" id="PTHR36442">
    <property type="entry name" value="CYCLIC-DI-AMP PHOSPHODIESTERASE PGPH"/>
    <property type="match status" value="1"/>
</dbReference>
<feature type="transmembrane region" description="Helical" evidence="1">
    <location>
        <begin position="38"/>
        <end position="58"/>
    </location>
</feature>
<dbReference type="InterPro" id="IPR006675">
    <property type="entry name" value="HDIG_dom"/>
</dbReference>
<evidence type="ECO:0000259" key="2">
    <source>
        <dbReference type="SMART" id="SM00471"/>
    </source>
</evidence>
<feature type="transmembrane region" description="Helical" evidence="1">
    <location>
        <begin position="70"/>
        <end position="89"/>
    </location>
</feature>
<keyword evidence="4" id="KW-1185">Reference proteome</keyword>
<feature type="transmembrane region" description="Helical" evidence="1">
    <location>
        <begin position="159"/>
        <end position="179"/>
    </location>
</feature>
<dbReference type="Gene3D" id="1.10.3210.10">
    <property type="entry name" value="Hypothetical protein af1432"/>
    <property type="match status" value="1"/>
</dbReference>
<dbReference type="Pfam" id="PF01966">
    <property type="entry name" value="HD"/>
    <property type="match status" value="1"/>
</dbReference>
<feature type="transmembrane region" description="Helical" evidence="1">
    <location>
        <begin position="12"/>
        <end position="31"/>
    </location>
</feature>
<proteinExistence type="predicted"/>
<dbReference type="NCBIfam" id="TIGR00277">
    <property type="entry name" value="HDIG"/>
    <property type="match status" value="1"/>
</dbReference>
<dbReference type="Proteomes" id="UP001232493">
    <property type="component" value="Chromosome"/>
</dbReference>
<dbReference type="InterPro" id="IPR006674">
    <property type="entry name" value="HD_domain"/>
</dbReference>
<keyword evidence="1" id="KW-0812">Transmembrane</keyword>
<dbReference type="InterPro" id="IPR003607">
    <property type="entry name" value="HD/PDEase_dom"/>
</dbReference>
<sequence>MKKMDKNEIYMNIFLFFNFFLLQIFTEILLWHNFTWSFLFNFTIIFMPFWFFITQYLIKKDKMFNLHPANYWLSFLIILDLGIIINIFSLKYFSDPSITPLFVAVTITLMMNFYLGFLSSLVFAFYFSFLIGSPLKTFISLFIIGLTSAYLSKKIYSRVRIVIPFLGATISQIIIYLIYKDFEYLAIPQIFISNLVQMLFVLGVLPYLEYITRIYSDIGLLELGNLNHPLLRKLSLNASGTYYHSLIIANLVESAAESINANPILLRVGAYFHDIGKSLRPLFFTENQRGINPHDKINPKLSALILNLHVTKGKELAKKYKLPILIEDLIVQHHGTRIKRYFFHKNMESNENLPPDLFKYPGPIPQFKEAAILMIADNIEAITRSMKEINKKNIEEKIDNLIQDLFFEGQLDDCGLTLGEIKKIAHSMTETILNMNHSRISYPEIPKELLKEVNKIEN</sequence>
<dbReference type="Pfam" id="PF07698">
    <property type="entry name" value="7TM-7TMR_HD"/>
    <property type="match status" value="1"/>
</dbReference>
<evidence type="ECO:0000313" key="4">
    <source>
        <dbReference type="Proteomes" id="UP001232493"/>
    </source>
</evidence>
<keyword evidence="1" id="KW-1133">Transmembrane helix</keyword>
<dbReference type="InterPro" id="IPR052722">
    <property type="entry name" value="PgpH_phosphodiesterase"/>
</dbReference>
<dbReference type="SUPFAM" id="SSF109604">
    <property type="entry name" value="HD-domain/PDEase-like"/>
    <property type="match status" value="1"/>
</dbReference>
<reference evidence="3 4" key="1">
    <citation type="submission" date="2021-02" db="EMBL/GenBank/DDBJ databases">
        <title>Characterization of Marinitoga sp. nov. str. BP5-C20A.</title>
        <authorList>
            <person name="Erauso G."/>
            <person name="Postec A."/>
        </authorList>
    </citation>
    <scope>NUCLEOTIDE SEQUENCE [LARGE SCALE GENOMIC DNA]</scope>
    <source>
        <strain evidence="3 4">BP5-C20A</strain>
    </source>
</reference>
<evidence type="ECO:0000313" key="3">
    <source>
        <dbReference type="EMBL" id="WGS64764.1"/>
    </source>
</evidence>
<feature type="transmembrane region" description="Helical" evidence="1">
    <location>
        <begin position="185"/>
        <end position="208"/>
    </location>
</feature>
<dbReference type="PANTHER" id="PTHR36442:SF1">
    <property type="entry name" value="CYCLIC-DI-AMP PHOSPHODIESTERASE PGPH"/>
    <property type="match status" value="1"/>
</dbReference>
<dbReference type="InterPro" id="IPR011621">
    <property type="entry name" value="Metal-dep_PHydrolase_7TM_intra"/>
</dbReference>
<name>A0ABY8PQ72_9BACT</name>
<feature type="domain" description="HD/PDEase" evidence="2">
    <location>
        <begin position="237"/>
        <end position="391"/>
    </location>
</feature>
<dbReference type="CDD" id="cd00077">
    <property type="entry name" value="HDc"/>
    <property type="match status" value="1"/>
</dbReference>
<feature type="transmembrane region" description="Helical" evidence="1">
    <location>
        <begin position="135"/>
        <end position="152"/>
    </location>
</feature>
<accession>A0ABY8PQ72</accession>
<dbReference type="SMART" id="SM00471">
    <property type="entry name" value="HDc"/>
    <property type="match status" value="1"/>
</dbReference>
<dbReference type="EMBL" id="CP069362">
    <property type="protein sequence ID" value="WGS64764.1"/>
    <property type="molecule type" value="Genomic_DNA"/>
</dbReference>
<keyword evidence="1" id="KW-0472">Membrane</keyword>
<gene>
    <name evidence="3" type="ORF">JRV97_10445</name>
</gene>
<feature type="transmembrane region" description="Helical" evidence="1">
    <location>
        <begin position="101"/>
        <end position="129"/>
    </location>
</feature>
<organism evidence="3 4">
    <name type="scientific">Marinitoga aeolica</name>
    <dbReference type="NCBI Taxonomy" id="2809031"/>
    <lineage>
        <taxon>Bacteria</taxon>
        <taxon>Thermotogati</taxon>
        <taxon>Thermotogota</taxon>
        <taxon>Thermotogae</taxon>
        <taxon>Petrotogales</taxon>
        <taxon>Petrotogaceae</taxon>
        <taxon>Marinitoga</taxon>
    </lineage>
</organism>